<sequence length="163" mass="17994">MEKQLSPPLLIEPLGPPTKISARQTFTHLSTFVEHLPPSPQRTQLERLADALGVQVGAIAPSEGEAREKKREAERAAARAERRRTREAARAAEEEAEAKDDKDALEAAIEGEAEAEAEDEEEEMGQNLGDGPIMDDRGDFEYGDVPEDDEDEPDNEQVAMEED</sequence>
<gene>
    <name evidence="2" type="ORF">CcaverHIS019_0303770</name>
</gene>
<feature type="region of interest" description="Disordered" evidence="1">
    <location>
        <begin position="58"/>
        <end position="163"/>
    </location>
</feature>
<feature type="compositionally biased region" description="Acidic residues" evidence="1">
    <location>
        <begin position="109"/>
        <end position="124"/>
    </location>
</feature>
<protein>
    <submittedName>
        <fullName evidence="2">Uncharacterized protein</fullName>
    </submittedName>
</protein>
<dbReference type="RefSeq" id="XP_060455572.1">
    <property type="nucleotide sequence ID" value="XM_060598817.1"/>
</dbReference>
<dbReference type="GeneID" id="85494177"/>
<organism evidence="2 3">
    <name type="scientific">Cutaneotrichosporon cavernicola</name>
    <dbReference type="NCBI Taxonomy" id="279322"/>
    <lineage>
        <taxon>Eukaryota</taxon>
        <taxon>Fungi</taxon>
        <taxon>Dikarya</taxon>
        <taxon>Basidiomycota</taxon>
        <taxon>Agaricomycotina</taxon>
        <taxon>Tremellomycetes</taxon>
        <taxon>Trichosporonales</taxon>
        <taxon>Trichosporonaceae</taxon>
        <taxon>Cutaneotrichosporon</taxon>
    </lineage>
</organism>
<evidence type="ECO:0000313" key="3">
    <source>
        <dbReference type="Proteomes" id="UP001233271"/>
    </source>
</evidence>
<keyword evidence="3" id="KW-1185">Reference proteome</keyword>
<dbReference type="AlphaFoldDB" id="A0AA48L296"/>
<name>A0AA48L296_9TREE</name>
<dbReference type="Proteomes" id="UP001233271">
    <property type="component" value="Chromosome 3"/>
</dbReference>
<accession>A0AA48L296</accession>
<evidence type="ECO:0000256" key="1">
    <source>
        <dbReference type="SAM" id="MobiDB-lite"/>
    </source>
</evidence>
<proteinExistence type="predicted"/>
<reference evidence="2" key="1">
    <citation type="journal article" date="2023" name="BMC Genomics">
        <title>Chromosome-level genome assemblies of Cutaneotrichosporon spp. (Trichosporonales, Basidiomycota) reveal imbalanced evolution between nucleotide sequences and chromosome synteny.</title>
        <authorList>
            <person name="Kobayashi Y."/>
            <person name="Kayamori A."/>
            <person name="Aoki K."/>
            <person name="Shiwa Y."/>
            <person name="Matsutani M."/>
            <person name="Fujita N."/>
            <person name="Sugita T."/>
            <person name="Iwasaki W."/>
            <person name="Tanaka N."/>
            <person name="Takashima M."/>
        </authorList>
    </citation>
    <scope>NUCLEOTIDE SEQUENCE</scope>
    <source>
        <strain evidence="2">HIS019</strain>
    </source>
</reference>
<dbReference type="EMBL" id="AP028214">
    <property type="protein sequence ID" value="BEI90307.1"/>
    <property type="molecule type" value="Genomic_DNA"/>
</dbReference>
<feature type="compositionally biased region" description="Acidic residues" evidence="1">
    <location>
        <begin position="141"/>
        <end position="163"/>
    </location>
</feature>
<dbReference type="KEGG" id="ccac:CcaHIS019_0303770"/>
<evidence type="ECO:0000313" key="2">
    <source>
        <dbReference type="EMBL" id="BEI90307.1"/>
    </source>
</evidence>
<feature type="compositionally biased region" description="Basic and acidic residues" evidence="1">
    <location>
        <begin position="64"/>
        <end position="105"/>
    </location>
</feature>